<name>R4TCV2_9PSEU</name>
<proteinExistence type="predicted"/>
<dbReference type="AlphaFoldDB" id="R4TCV2"/>
<gene>
    <name evidence="2" type="ORF">AORI_7474</name>
</gene>
<dbReference type="KEGG" id="aoi:AORI_7474"/>
<dbReference type="HOGENOM" id="CLU_2784776_0_0_11"/>
<accession>R4TCV2</accession>
<dbReference type="EMBL" id="CP003410">
    <property type="protein sequence ID" value="AGM10056.1"/>
    <property type="molecule type" value="Genomic_DNA"/>
</dbReference>
<feature type="region of interest" description="Disordered" evidence="1">
    <location>
        <begin position="1"/>
        <end position="23"/>
    </location>
</feature>
<reference evidence="2 3" key="1">
    <citation type="journal article" date="2013" name="BMC Genomics">
        <title>ContigScape: a Cytoscape plugin facilitating microbial genome gap closing.</title>
        <authorList>
            <person name="Tang B."/>
            <person name="Wang Q."/>
            <person name="Yang M."/>
            <person name="Xie F."/>
            <person name="Zhu Y."/>
            <person name="Zhuo Y."/>
            <person name="Wang S."/>
            <person name="Gao H."/>
            <person name="Ding X."/>
            <person name="Zhang L."/>
            <person name="Zhao G."/>
            <person name="Zheng H."/>
        </authorList>
    </citation>
    <scope>NUCLEOTIDE SEQUENCE [LARGE SCALE GENOMIC DNA]</scope>
    <source>
        <strain evidence="2 3">HCCB10007</strain>
    </source>
</reference>
<evidence type="ECO:0000313" key="3">
    <source>
        <dbReference type="Proteomes" id="UP000013968"/>
    </source>
</evidence>
<evidence type="ECO:0000256" key="1">
    <source>
        <dbReference type="SAM" id="MobiDB-lite"/>
    </source>
</evidence>
<dbReference type="Proteomes" id="UP000013968">
    <property type="component" value="Chromosome"/>
</dbReference>
<evidence type="ECO:0000313" key="2">
    <source>
        <dbReference type="EMBL" id="AGM10056.1"/>
    </source>
</evidence>
<protein>
    <submittedName>
        <fullName evidence="2">Uncharacterized protein</fullName>
    </submittedName>
</protein>
<keyword evidence="3" id="KW-1185">Reference proteome</keyword>
<sequence length="68" mass="7098">MGDAVPSSLPTSVRSSGSRLYSTVPGHSVELKSRCPLMNSGEMSYCDAMYATSFTSESQSAGVTSSLL</sequence>
<feature type="compositionally biased region" description="Polar residues" evidence="1">
    <location>
        <begin position="8"/>
        <end position="21"/>
    </location>
</feature>
<organism evidence="2 3">
    <name type="scientific">Amycolatopsis keratiniphila</name>
    <dbReference type="NCBI Taxonomy" id="129921"/>
    <lineage>
        <taxon>Bacteria</taxon>
        <taxon>Bacillati</taxon>
        <taxon>Actinomycetota</taxon>
        <taxon>Actinomycetes</taxon>
        <taxon>Pseudonocardiales</taxon>
        <taxon>Pseudonocardiaceae</taxon>
        <taxon>Amycolatopsis</taxon>
        <taxon>Amycolatopsis japonica group</taxon>
    </lineage>
</organism>